<gene>
    <name evidence="1" type="ORF">RHGRI_029440</name>
</gene>
<evidence type="ECO:0000313" key="2">
    <source>
        <dbReference type="Proteomes" id="UP000823749"/>
    </source>
</evidence>
<dbReference type="EMBL" id="JACTNZ010000010">
    <property type="protein sequence ID" value="KAG5528777.1"/>
    <property type="molecule type" value="Genomic_DNA"/>
</dbReference>
<dbReference type="Proteomes" id="UP000823749">
    <property type="component" value="Chromosome 10"/>
</dbReference>
<comment type="caution">
    <text evidence="1">The sequence shown here is derived from an EMBL/GenBank/DDBJ whole genome shotgun (WGS) entry which is preliminary data.</text>
</comment>
<name>A0AAV6IJF8_9ERIC</name>
<evidence type="ECO:0000313" key="1">
    <source>
        <dbReference type="EMBL" id="KAG5528777.1"/>
    </source>
</evidence>
<protein>
    <submittedName>
        <fullName evidence="1">Uncharacterized protein</fullName>
    </submittedName>
</protein>
<keyword evidence="2" id="KW-1185">Reference proteome</keyword>
<proteinExistence type="predicted"/>
<accession>A0AAV6IJF8</accession>
<reference evidence="1" key="1">
    <citation type="submission" date="2020-08" db="EMBL/GenBank/DDBJ databases">
        <title>Plant Genome Project.</title>
        <authorList>
            <person name="Zhang R.-G."/>
        </authorList>
    </citation>
    <scope>NUCLEOTIDE SEQUENCE</scope>
    <source>
        <strain evidence="1">WSP0</strain>
        <tissue evidence="1">Leaf</tissue>
    </source>
</reference>
<sequence length="50" mass="5565">MPIQVTPLLTHARASPNQLLKSAGAPFSVDIFVLSKPFRKSFLAFRPDPR</sequence>
<dbReference type="AlphaFoldDB" id="A0AAV6IJF8"/>
<organism evidence="1 2">
    <name type="scientific">Rhododendron griersonianum</name>
    <dbReference type="NCBI Taxonomy" id="479676"/>
    <lineage>
        <taxon>Eukaryota</taxon>
        <taxon>Viridiplantae</taxon>
        <taxon>Streptophyta</taxon>
        <taxon>Embryophyta</taxon>
        <taxon>Tracheophyta</taxon>
        <taxon>Spermatophyta</taxon>
        <taxon>Magnoliopsida</taxon>
        <taxon>eudicotyledons</taxon>
        <taxon>Gunneridae</taxon>
        <taxon>Pentapetalae</taxon>
        <taxon>asterids</taxon>
        <taxon>Ericales</taxon>
        <taxon>Ericaceae</taxon>
        <taxon>Ericoideae</taxon>
        <taxon>Rhodoreae</taxon>
        <taxon>Rhododendron</taxon>
    </lineage>
</organism>